<keyword evidence="3" id="KW-1185">Reference proteome</keyword>
<dbReference type="AlphaFoldDB" id="A0A9P6AEA8"/>
<accession>A0A9P6AEA8</accession>
<reference evidence="2" key="1">
    <citation type="journal article" date="2020" name="Nat. Commun.">
        <title>Large-scale genome sequencing of mycorrhizal fungi provides insights into the early evolution of symbiotic traits.</title>
        <authorList>
            <person name="Miyauchi S."/>
            <person name="Kiss E."/>
            <person name="Kuo A."/>
            <person name="Drula E."/>
            <person name="Kohler A."/>
            <person name="Sanchez-Garcia M."/>
            <person name="Morin E."/>
            <person name="Andreopoulos B."/>
            <person name="Barry K.W."/>
            <person name="Bonito G."/>
            <person name="Buee M."/>
            <person name="Carver A."/>
            <person name="Chen C."/>
            <person name="Cichocki N."/>
            <person name="Clum A."/>
            <person name="Culley D."/>
            <person name="Crous P.W."/>
            <person name="Fauchery L."/>
            <person name="Girlanda M."/>
            <person name="Hayes R.D."/>
            <person name="Keri Z."/>
            <person name="LaButti K."/>
            <person name="Lipzen A."/>
            <person name="Lombard V."/>
            <person name="Magnuson J."/>
            <person name="Maillard F."/>
            <person name="Murat C."/>
            <person name="Nolan M."/>
            <person name="Ohm R.A."/>
            <person name="Pangilinan J."/>
            <person name="Pereira M.F."/>
            <person name="Perotto S."/>
            <person name="Peter M."/>
            <person name="Pfister S."/>
            <person name="Riley R."/>
            <person name="Sitrit Y."/>
            <person name="Stielow J.B."/>
            <person name="Szollosi G."/>
            <person name="Zifcakova L."/>
            <person name="Stursova M."/>
            <person name="Spatafora J.W."/>
            <person name="Tedersoo L."/>
            <person name="Vaario L.M."/>
            <person name="Yamada A."/>
            <person name="Yan M."/>
            <person name="Wang P."/>
            <person name="Xu J."/>
            <person name="Bruns T."/>
            <person name="Baldrian P."/>
            <person name="Vilgalys R."/>
            <person name="Dunand C."/>
            <person name="Henrissat B."/>
            <person name="Grigoriev I.V."/>
            <person name="Hibbett D."/>
            <person name="Nagy L.G."/>
            <person name="Martin F.M."/>
        </authorList>
    </citation>
    <scope>NUCLEOTIDE SEQUENCE</scope>
    <source>
        <strain evidence="2">UP504</strain>
    </source>
</reference>
<gene>
    <name evidence="2" type="ORF">BS47DRAFT_688588</name>
</gene>
<organism evidence="2 3">
    <name type="scientific">Hydnum rufescens UP504</name>
    <dbReference type="NCBI Taxonomy" id="1448309"/>
    <lineage>
        <taxon>Eukaryota</taxon>
        <taxon>Fungi</taxon>
        <taxon>Dikarya</taxon>
        <taxon>Basidiomycota</taxon>
        <taxon>Agaricomycotina</taxon>
        <taxon>Agaricomycetes</taxon>
        <taxon>Cantharellales</taxon>
        <taxon>Hydnaceae</taxon>
        <taxon>Hydnum</taxon>
    </lineage>
</organism>
<feature type="compositionally biased region" description="Basic and acidic residues" evidence="1">
    <location>
        <begin position="252"/>
        <end position="268"/>
    </location>
</feature>
<dbReference type="EMBL" id="MU129237">
    <property type="protein sequence ID" value="KAF9504335.1"/>
    <property type="molecule type" value="Genomic_DNA"/>
</dbReference>
<proteinExistence type="predicted"/>
<name>A0A9P6AEA8_9AGAM</name>
<sequence length="479" mass="53028">MVSGNRTTPTVDARSFVAMAKAKPPLISWVREFYEKITSLKSPLRAFLSGDVRDIKCCKDSGGSHYLLICVHIQNKGVPIVWLRTEKQFNVSGTIQFSTDRSRLGQPYDDDIMATTFATLDFRHVADLLNNVSTTRIGSLSYASVVSGMLHGCFGGSWIEWPRSNWLKNTFDFLARDAADIETVQGKFAFQYPDAKMISLMDQETWKNKDYSLSQPPSSKQDDRKGVDSNLAGHRPMQSPNVNTAVPAVATDAEKNGGDRPRGREINRSDVLTPKPVESPKPSNSHRRIMSQIRAFFNADQARGLEINRSDVLTPKPVESPTPSNSHRLAMSQIRELSKVSGQTDERRPVRPANRSSTPTPRKGASTGIKASGQGPQASPPFTDPQPSRPETPNLTGRIVRLGSKPMARGGYSSVWRGTLLSATSNDPHRTLQVALKVLHASYTDESTVKQKLHKHLHRRNAGMGPIASRERGEIIRSY</sequence>
<comment type="caution">
    <text evidence="2">The sequence shown here is derived from an EMBL/GenBank/DDBJ whole genome shotgun (WGS) entry which is preliminary data.</text>
</comment>
<evidence type="ECO:0000313" key="2">
    <source>
        <dbReference type="EMBL" id="KAF9504335.1"/>
    </source>
</evidence>
<evidence type="ECO:0000313" key="3">
    <source>
        <dbReference type="Proteomes" id="UP000886523"/>
    </source>
</evidence>
<dbReference type="Proteomes" id="UP000886523">
    <property type="component" value="Unassembled WGS sequence"/>
</dbReference>
<feature type="compositionally biased region" description="Pro residues" evidence="1">
    <location>
        <begin position="378"/>
        <end position="390"/>
    </location>
</feature>
<feature type="region of interest" description="Disordered" evidence="1">
    <location>
        <begin position="209"/>
        <end position="288"/>
    </location>
</feature>
<protein>
    <submittedName>
        <fullName evidence="2">Uncharacterized protein</fullName>
    </submittedName>
</protein>
<feature type="region of interest" description="Disordered" evidence="1">
    <location>
        <begin position="308"/>
        <end position="396"/>
    </location>
</feature>
<evidence type="ECO:0000256" key="1">
    <source>
        <dbReference type="SAM" id="MobiDB-lite"/>
    </source>
</evidence>